<sequence length="178" mass="19737">MCSCCVPGTLGLPVLCMFCSTMCLVSGPLCCEGAKLRCGSELLNDLLFVCGDRGLYLGKGTWSGYGSRPRGKGIVDKCCRSNGCDLHHLEMYCAKAKKQQPTTAWPRSMYQHVDTKPKFQAVFQKRLLQHLGPPDSPERETYRNKIKASSRRKMTGQHTTTREAPLMATTRTDILLTG</sequence>
<dbReference type="GO" id="GO:0008284">
    <property type="term" value="P:positive regulation of cell population proliferation"/>
    <property type="evidence" value="ECO:0007669"/>
    <property type="project" value="TreeGrafter"/>
</dbReference>
<dbReference type="InterPro" id="IPR016179">
    <property type="entry name" value="Insulin-like"/>
</dbReference>
<dbReference type="GO" id="GO:0043066">
    <property type="term" value="P:negative regulation of apoptotic process"/>
    <property type="evidence" value="ECO:0007669"/>
    <property type="project" value="TreeGrafter"/>
</dbReference>
<dbReference type="InterPro" id="IPR036438">
    <property type="entry name" value="Insulin-like_sf"/>
</dbReference>
<evidence type="ECO:0000259" key="5">
    <source>
        <dbReference type="SMART" id="SM00078"/>
    </source>
</evidence>
<reference evidence="6" key="2">
    <citation type="submission" date="2025-09" db="UniProtKB">
        <authorList>
            <consortium name="Ensembl"/>
        </authorList>
    </citation>
    <scope>IDENTIFICATION</scope>
</reference>
<dbReference type="GO" id="GO:0051897">
    <property type="term" value="P:positive regulation of phosphatidylinositol 3-kinase/protein kinase B signal transduction"/>
    <property type="evidence" value="ECO:0007669"/>
    <property type="project" value="TreeGrafter"/>
</dbReference>
<dbReference type="GO" id="GO:0005159">
    <property type="term" value="F:insulin-like growth factor receptor binding"/>
    <property type="evidence" value="ECO:0007669"/>
    <property type="project" value="TreeGrafter"/>
</dbReference>
<dbReference type="SUPFAM" id="SSF56994">
    <property type="entry name" value="Insulin-like"/>
    <property type="match status" value="1"/>
</dbReference>
<evidence type="ECO:0000313" key="6">
    <source>
        <dbReference type="Ensembl" id="ENSHCOP00000011458.1"/>
    </source>
</evidence>
<feature type="region of interest" description="Disordered" evidence="3">
    <location>
        <begin position="130"/>
        <end position="165"/>
    </location>
</feature>
<evidence type="ECO:0000313" key="7">
    <source>
        <dbReference type="Proteomes" id="UP000264820"/>
    </source>
</evidence>
<dbReference type="GeneTree" id="ENSGT00990000203742"/>
<dbReference type="Proteomes" id="UP000264820">
    <property type="component" value="Unplaced"/>
</dbReference>
<evidence type="ECO:0000256" key="3">
    <source>
        <dbReference type="SAM" id="MobiDB-lite"/>
    </source>
</evidence>
<dbReference type="Pfam" id="PF00049">
    <property type="entry name" value="Insulin"/>
    <property type="match status" value="1"/>
</dbReference>
<protein>
    <recommendedName>
        <fullName evidence="5">Insulin-like domain-containing protein</fullName>
    </recommendedName>
</protein>
<dbReference type="PANTHER" id="PTHR46845">
    <property type="entry name" value="INSULIN-LIKE GROWTH FACTOR I"/>
    <property type="match status" value="1"/>
</dbReference>
<proteinExistence type="inferred from homology"/>
<feature type="chain" id="PRO_5018672616" description="Insulin-like domain-containing protein" evidence="4">
    <location>
        <begin position="28"/>
        <end position="178"/>
    </location>
</feature>
<comment type="similarity">
    <text evidence="1">Belongs to the insulin family.</text>
</comment>
<dbReference type="GO" id="GO:0005179">
    <property type="term" value="F:hormone activity"/>
    <property type="evidence" value="ECO:0007669"/>
    <property type="project" value="InterPro"/>
</dbReference>
<dbReference type="GO" id="GO:0008283">
    <property type="term" value="P:cell population proliferation"/>
    <property type="evidence" value="ECO:0007669"/>
    <property type="project" value="TreeGrafter"/>
</dbReference>
<dbReference type="SMART" id="SM00078">
    <property type="entry name" value="IlGF"/>
    <property type="match status" value="1"/>
</dbReference>
<name>A0A3Q2Y1U7_HIPCM</name>
<evidence type="ECO:0000256" key="4">
    <source>
        <dbReference type="SAM" id="SignalP"/>
    </source>
</evidence>
<dbReference type="Ensembl" id="ENSHCOT00000018187.1">
    <property type="protein sequence ID" value="ENSHCOP00000011458.1"/>
    <property type="gene ID" value="ENSHCOG00000014272.1"/>
</dbReference>
<reference evidence="6" key="1">
    <citation type="submission" date="2025-08" db="UniProtKB">
        <authorList>
            <consortium name="Ensembl"/>
        </authorList>
    </citation>
    <scope>IDENTIFICATION</scope>
</reference>
<dbReference type="AlphaFoldDB" id="A0A3Q2Y1U7"/>
<feature type="compositionally biased region" description="Basic residues" evidence="3">
    <location>
        <begin position="144"/>
        <end position="155"/>
    </location>
</feature>
<keyword evidence="4" id="KW-0732">Signal</keyword>
<organism evidence="6 7">
    <name type="scientific">Hippocampus comes</name>
    <name type="common">Tiger tail seahorse</name>
    <dbReference type="NCBI Taxonomy" id="109280"/>
    <lineage>
        <taxon>Eukaryota</taxon>
        <taxon>Metazoa</taxon>
        <taxon>Chordata</taxon>
        <taxon>Craniata</taxon>
        <taxon>Vertebrata</taxon>
        <taxon>Euteleostomi</taxon>
        <taxon>Actinopterygii</taxon>
        <taxon>Neopterygii</taxon>
        <taxon>Teleostei</taxon>
        <taxon>Neoteleostei</taxon>
        <taxon>Acanthomorphata</taxon>
        <taxon>Syngnathiaria</taxon>
        <taxon>Syngnathiformes</taxon>
        <taxon>Syngnathoidei</taxon>
        <taxon>Syngnathidae</taxon>
        <taxon>Hippocampus</taxon>
    </lineage>
</organism>
<accession>A0A3Q2Y1U7</accession>
<dbReference type="Gene3D" id="1.10.100.10">
    <property type="entry name" value="Insulin-like"/>
    <property type="match status" value="1"/>
</dbReference>
<dbReference type="OMA" id="IVDQCCR"/>
<keyword evidence="7" id="KW-1185">Reference proteome</keyword>
<keyword evidence="2" id="KW-1015">Disulfide bond</keyword>
<evidence type="ECO:0000256" key="1">
    <source>
        <dbReference type="ARBA" id="ARBA00009034"/>
    </source>
</evidence>
<dbReference type="GO" id="GO:0048009">
    <property type="term" value="P:insulin-like growth factor receptor signaling pathway"/>
    <property type="evidence" value="ECO:0007669"/>
    <property type="project" value="TreeGrafter"/>
</dbReference>
<feature type="domain" description="Insulin-like" evidence="5">
    <location>
        <begin position="35"/>
        <end position="93"/>
    </location>
</feature>
<dbReference type="STRING" id="109280.ENSHCOP00000011458"/>
<evidence type="ECO:0000256" key="2">
    <source>
        <dbReference type="ARBA" id="ARBA00023157"/>
    </source>
</evidence>
<dbReference type="GO" id="GO:0005615">
    <property type="term" value="C:extracellular space"/>
    <property type="evidence" value="ECO:0007669"/>
    <property type="project" value="TreeGrafter"/>
</dbReference>
<dbReference type="PANTHER" id="PTHR46845:SF2">
    <property type="entry name" value="INSULIN-LIKE GROWTH FACTOR 3"/>
    <property type="match status" value="1"/>
</dbReference>
<feature type="signal peptide" evidence="4">
    <location>
        <begin position="1"/>
        <end position="27"/>
    </location>
</feature>